<gene>
    <name evidence="1" type="ORF">Acr_20g0000530</name>
</gene>
<proteinExistence type="predicted"/>
<reference evidence="1 2" key="1">
    <citation type="submission" date="2019-07" db="EMBL/GenBank/DDBJ databases">
        <title>De Novo Assembly of kiwifruit Actinidia rufa.</title>
        <authorList>
            <person name="Sugita-Konishi S."/>
            <person name="Sato K."/>
            <person name="Mori E."/>
            <person name="Abe Y."/>
            <person name="Kisaki G."/>
            <person name="Hamano K."/>
            <person name="Suezawa K."/>
            <person name="Otani M."/>
            <person name="Fukuda T."/>
            <person name="Manabe T."/>
            <person name="Gomi K."/>
            <person name="Tabuchi M."/>
            <person name="Akimitsu K."/>
            <person name="Kataoka I."/>
        </authorList>
    </citation>
    <scope>NUCLEOTIDE SEQUENCE [LARGE SCALE GENOMIC DNA]</scope>
    <source>
        <strain evidence="2">cv. Fuchu</strain>
    </source>
</reference>
<organism evidence="1 2">
    <name type="scientific">Actinidia rufa</name>
    <dbReference type="NCBI Taxonomy" id="165716"/>
    <lineage>
        <taxon>Eukaryota</taxon>
        <taxon>Viridiplantae</taxon>
        <taxon>Streptophyta</taxon>
        <taxon>Embryophyta</taxon>
        <taxon>Tracheophyta</taxon>
        <taxon>Spermatophyta</taxon>
        <taxon>Magnoliopsida</taxon>
        <taxon>eudicotyledons</taxon>
        <taxon>Gunneridae</taxon>
        <taxon>Pentapetalae</taxon>
        <taxon>asterids</taxon>
        <taxon>Ericales</taxon>
        <taxon>Actinidiaceae</taxon>
        <taxon>Actinidia</taxon>
    </lineage>
</organism>
<protein>
    <submittedName>
        <fullName evidence="1">Uncharacterized protein</fullName>
    </submittedName>
</protein>
<dbReference type="Proteomes" id="UP000585474">
    <property type="component" value="Unassembled WGS sequence"/>
</dbReference>
<evidence type="ECO:0000313" key="1">
    <source>
        <dbReference type="EMBL" id="GFZ08245.1"/>
    </source>
</evidence>
<sequence>MWQRSSEANATAIKCQRATARSNGDQACNSEAYLRSGEDFRRSQSGDEACWRSSKQRRSLLKVWQAMGKHV</sequence>
<comment type="caution">
    <text evidence="1">The sequence shown here is derived from an EMBL/GenBank/DDBJ whole genome shotgun (WGS) entry which is preliminary data.</text>
</comment>
<evidence type="ECO:0000313" key="2">
    <source>
        <dbReference type="Proteomes" id="UP000585474"/>
    </source>
</evidence>
<keyword evidence="2" id="KW-1185">Reference proteome</keyword>
<dbReference type="EMBL" id="BJWL01000020">
    <property type="protein sequence ID" value="GFZ08245.1"/>
    <property type="molecule type" value="Genomic_DNA"/>
</dbReference>
<dbReference type="AlphaFoldDB" id="A0A7J0GBQ5"/>
<accession>A0A7J0GBQ5</accession>
<name>A0A7J0GBQ5_9ERIC</name>